<evidence type="ECO:0000259" key="11">
    <source>
        <dbReference type="PROSITE" id="PS50949"/>
    </source>
</evidence>
<keyword evidence="13" id="KW-1185">Reference proteome</keyword>
<dbReference type="SUPFAM" id="SSF46785">
    <property type="entry name" value="Winged helix' DNA-binding domain"/>
    <property type="match status" value="1"/>
</dbReference>
<dbReference type="Proteomes" id="UP000028091">
    <property type="component" value="Unassembled WGS sequence"/>
</dbReference>
<protein>
    <submittedName>
        <fullName evidence="12">GntR family transcriptional regulator</fullName>
    </submittedName>
</protein>
<dbReference type="InterPro" id="IPR004839">
    <property type="entry name" value="Aminotransferase_I/II_large"/>
</dbReference>
<reference evidence="12 13" key="1">
    <citation type="submission" date="2012-09" db="EMBL/GenBank/DDBJ databases">
        <title>Genome Sequence of Bacillus sp. DW5-4.</title>
        <authorList>
            <person name="Lai Q."/>
            <person name="Liu Y."/>
            <person name="Shao Z."/>
        </authorList>
    </citation>
    <scope>NUCLEOTIDE SEQUENCE [LARGE SCALE GENOMIC DNA]</scope>
    <source>
        <strain evidence="12 13">DW5-4</strain>
    </source>
</reference>
<dbReference type="InterPro" id="IPR036390">
    <property type="entry name" value="WH_DNA-bd_sf"/>
</dbReference>
<dbReference type="Pfam" id="PF00392">
    <property type="entry name" value="GntR"/>
    <property type="match status" value="1"/>
</dbReference>
<dbReference type="Gene3D" id="3.90.1150.10">
    <property type="entry name" value="Aspartate Aminotransferase, domain 1"/>
    <property type="match status" value="1"/>
</dbReference>
<dbReference type="InterPro" id="IPR015422">
    <property type="entry name" value="PyrdxlP-dep_Trfase_small"/>
</dbReference>
<dbReference type="GO" id="GO:0003700">
    <property type="term" value="F:DNA-binding transcription factor activity"/>
    <property type="evidence" value="ECO:0007669"/>
    <property type="project" value="InterPro"/>
</dbReference>
<keyword evidence="9" id="KW-0238">DNA-binding</keyword>
<gene>
    <name evidence="12" type="ORF">BA70_14495</name>
</gene>
<comment type="subunit">
    <text evidence="4">Homodimer.</text>
</comment>
<organism evidence="12 13">
    <name type="scientific">Bacillus zhangzhouensis</name>
    <dbReference type="NCBI Taxonomy" id="1178540"/>
    <lineage>
        <taxon>Bacteria</taxon>
        <taxon>Bacillati</taxon>
        <taxon>Bacillota</taxon>
        <taxon>Bacilli</taxon>
        <taxon>Bacillales</taxon>
        <taxon>Bacillaceae</taxon>
        <taxon>Bacillus</taxon>
    </lineage>
</organism>
<evidence type="ECO:0000256" key="7">
    <source>
        <dbReference type="ARBA" id="ARBA00022898"/>
    </source>
</evidence>
<dbReference type="RefSeq" id="WP_034325082.1">
    <property type="nucleotide sequence ID" value="NZ_JAVIKA010000015.1"/>
</dbReference>
<dbReference type="InterPro" id="IPR036388">
    <property type="entry name" value="WH-like_DNA-bd_sf"/>
</dbReference>
<dbReference type="PROSITE" id="PS50949">
    <property type="entry name" value="HTH_GNTR"/>
    <property type="match status" value="1"/>
</dbReference>
<dbReference type="AlphaFoldDB" id="A0A081L6P1"/>
<dbReference type="GO" id="GO:0030170">
    <property type="term" value="F:pyridoxal phosphate binding"/>
    <property type="evidence" value="ECO:0007669"/>
    <property type="project" value="InterPro"/>
</dbReference>
<comment type="similarity">
    <text evidence="2">In the C-terminal section; belongs to the class-I pyridoxal-phosphate-dependent aminotransferase family.</text>
</comment>
<evidence type="ECO:0000256" key="2">
    <source>
        <dbReference type="ARBA" id="ARBA00005384"/>
    </source>
</evidence>
<evidence type="ECO:0000256" key="10">
    <source>
        <dbReference type="ARBA" id="ARBA00023163"/>
    </source>
</evidence>
<dbReference type="InterPro" id="IPR000524">
    <property type="entry name" value="Tscrpt_reg_HTH_GntR"/>
</dbReference>
<evidence type="ECO:0000313" key="13">
    <source>
        <dbReference type="Proteomes" id="UP000028091"/>
    </source>
</evidence>
<evidence type="ECO:0000256" key="3">
    <source>
        <dbReference type="ARBA" id="ARBA00007441"/>
    </source>
</evidence>
<dbReference type="GO" id="GO:0003677">
    <property type="term" value="F:DNA binding"/>
    <property type="evidence" value="ECO:0007669"/>
    <property type="project" value="UniProtKB-KW"/>
</dbReference>
<evidence type="ECO:0000256" key="9">
    <source>
        <dbReference type="ARBA" id="ARBA00023125"/>
    </source>
</evidence>
<dbReference type="GO" id="GO:0008483">
    <property type="term" value="F:transaminase activity"/>
    <property type="evidence" value="ECO:0007669"/>
    <property type="project" value="UniProtKB-KW"/>
</dbReference>
<dbReference type="SMART" id="SM00345">
    <property type="entry name" value="HTH_GNTR"/>
    <property type="match status" value="1"/>
</dbReference>
<proteinExistence type="inferred from homology"/>
<dbReference type="PANTHER" id="PTHR46577">
    <property type="entry name" value="HTH-TYPE TRANSCRIPTIONAL REGULATORY PROTEIN GABR"/>
    <property type="match status" value="1"/>
</dbReference>
<dbReference type="Gene3D" id="1.10.10.10">
    <property type="entry name" value="Winged helix-like DNA-binding domain superfamily/Winged helix DNA-binding domain"/>
    <property type="match status" value="1"/>
</dbReference>
<comment type="cofactor">
    <cofactor evidence="1">
        <name>pyridoxal 5'-phosphate</name>
        <dbReference type="ChEBI" id="CHEBI:597326"/>
    </cofactor>
</comment>
<dbReference type="CDD" id="cd07377">
    <property type="entry name" value="WHTH_GntR"/>
    <property type="match status" value="1"/>
</dbReference>
<evidence type="ECO:0000256" key="5">
    <source>
        <dbReference type="ARBA" id="ARBA00022576"/>
    </source>
</evidence>
<dbReference type="FunFam" id="3.40.640.10:FF:000053">
    <property type="entry name" value="Aminotransferase, class I"/>
    <property type="match status" value="1"/>
</dbReference>
<dbReference type="PANTHER" id="PTHR46577:SF1">
    <property type="entry name" value="HTH-TYPE TRANSCRIPTIONAL REGULATORY PROTEIN GABR"/>
    <property type="match status" value="1"/>
</dbReference>
<accession>A0A081L6P1</accession>
<evidence type="ECO:0000313" key="12">
    <source>
        <dbReference type="EMBL" id="KEP24917.1"/>
    </source>
</evidence>
<dbReference type="eggNOG" id="COG1167">
    <property type="taxonomic scope" value="Bacteria"/>
</dbReference>
<evidence type="ECO:0000256" key="4">
    <source>
        <dbReference type="ARBA" id="ARBA00011738"/>
    </source>
</evidence>
<keyword evidence="5" id="KW-0032">Aminotransferase</keyword>
<dbReference type="InterPro" id="IPR015424">
    <property type="entry name" value="PyrdxlP-dep_Trfase"/>
</dbReference>
<keyword evidence="6" id="KW-0808">Transferase</keyword>
<dbReference type="EMBL" id="JOTP01000040">
    <property type="protein sequence ID" value="KEP24917.1"/>
    <property type="molecule type" value="Genomic_DNA"/>
</dbReference>
<dbReference type="SUPFAM" id="SSF53383">
    <property type="entry name" value="PLP-dependent transferases"/>
    <property type="match status" value="1"/>
</dbReference>
<dbReference type="OrthoDB" id="9802328at2"/>
<keyword evidence="10" id="KW-0804">Transcription</keyword>
<evidence type="ECO:0000256" key="1">
    <source>
        <dbReference type="ARBA" id="ARBA00001933"/>
    </source>
</evidence>
<feature type="domain" description="HTH gntR-type" evidence="11">
    <location>
        <begin position="11"/>
        <end position="79"/>
    </location>
</feature>
<dbReference type="CDD" id="cd00609">
    <property type="entry name" value="AAT_like"/>
    <property type="match status" value="1"/>
</dbReference>
<comment type="caution">
    <text evidence="12">The sequence shown here is derived from an EMBL/GenBank/DDBJ whole genome shotgun (WGS) entry which is preliminary data.</text>
</comment>
<keyword evidence="8" id="KW-0805">Transcription regulation</keyword>
<comment type="similarity">
    <text evidence="3">Belongs to the class-I pyridoxal-phosphate-dependent aminotransferase family.</text>
</comment>
<dbReference type="Pfam" id="PF00155">
    <property type="entry name" value="Aminotran_1_2"/>
    <property type="match status" value="1"/>
</dbReference>
<name>A0A081L6P1_9BACI</name>
<evidence type="ECO:0000256" key="8">
    <source>
        <dbReference type="ARBA" id="ARBA00023015"/>
    </source>
</evidence>
<dbReference type="Gene3D" id="3.40.640.10">
    <property type="entry name" value="Type I PLP-dependent aspartate aminotransferase-like (Major domain)"/>
    <property type="match status" value="1"/>
</dbReference>
<dbReference type="InterPro" id="IPR015421">
    <property type="entry name" value="PyrdxlP-dep_Trfase_major"/>
</dbReference>
<keyword evidence="7" id="KW-0663">Pyridoxal phosphate</keyword>
<evidence type="ECO:0000256" key="6">
    <source>
        <dbReference type="ARBA" id="ARBA00022679"/>
    </source>
</evidence>
<sequence>MHIDIHRHSDTSLSNQIYFSIVDHIQSGLLQQGEKLPTVRDLAKQLNVSLVTAAKAYTRLKNDGYLTTVQGKGTFVDEKHEQTDIPVQSSTSFDWQLSIPDYLPRSQFAQYHYVEEAINLSSSMIDPGLLPNRYLEKEMQHVLARHPQIMSKYGEIQGDLQLRQVIQSFLEKLDVPSTPENILVTSGSQQGLDLVARTFIGPDDVIVMEAPTYPGAIDVFMGRGARIITVPVDHEGMNMKQLQSICDKYKPKLIYTIPTFHSPTGASMSMKRRKQLLSLAQSIDCLIVEDDPYRELYFEKKPPAPIKSLDHDGHVIYLRGLSKTLAPGCRIGIITASGSIFNRLLAAKANNDLGSPLLTQKAILPFLTSKKMIDHTKKLRTALKVRRDLMMDVLTKHAPKDVTWQIPQGGLNLWLSFPSWVDTRALLHEARKQQITFLPGSVCYPGEPKQNYIRLSFSYVNEKALTEGMEKLCGIFQQALSTPQNHKQSLFF</sequence>
<dbReference type="InterPro" id="IPR051446">
    <property type="entry name" value="HTH_trans_reg/aminotransferase"/>
</dbReference>